<evidence type="ECO:0000313" key="3">
    <source>
        <dbReference type="Proteomes" id="UP001419268"/>
    </source>
</evidence>
<feature type="transmembrane region" description="Helical" evidence="1">
    <location>
        <begin position="37"/>
        <end position="56"/>
    </location>
</feature>
<sequence>MRGFLTGRLGLIRGVLMIPAGFIFVMVWAEVIEVVCGQFIAEVLILLLQFVWGVSFSQSKATLVFYSSNKDVYSKFTKGMSCFEKE</sequence>
<keyword evidence="1" id="KW-1133">Transmembrane helix</keyword>
<reference evidence="2 3" key="1">
    <citation type="submission" date="2024-01" db="EMBL/GenBank/DDBJ databases">
        <title>Genome assemblies of Stephania.</title>
        <authorList>
            <person name="Yang L."/>
        </authorList>
    </citation>
    <scope>NUCLEOTIDE SEQUENCE [LARGE SCALE GENOMIC DNA]</scope>
    <source>
        <strain evidence="2">JXDWG</strain>
        <tissue evidence="2">Leaf</tissue>
    </source>
</reference>
<dbReference type="EMBL" id="JBBNAG010000011">
    <property type="protein sequence ID" value="KAK9095269.1"/>
    <property type="molecule type" value="Genomic_DNA"/>
</dbReference>
<accession>A0AAP0EL54</accession>
<organism evidence="2 3">
    <name type="scientific">Stephania cephalantha</name>
    <dbReference type="NCBI Taxonomy" id="152367"/>
    <lineage>
        <taxon>Eukaryota</taxon>
        <taxon>Viridiplantae</taxon>
        <taxon>Streptophyta</taxon>
        <taxon>Embryophyta</taxon>
        <taxon>Tracheophyta</taxon>
        <taxon>Spermatophyta</taxon>
        <taxon>Magnoliopsida</taxon>
        <taxon>Ranunculales</taxon>
        <taxon>Menispermaceae</taxon>
        <taxon>Menispermoideae</taxon>
        <taxon>Cissampelideae</taxon>
        <taxon>Stephania</taxon>
    </lineage>
</organism>
<keyword evidence="3" id="KW-1185">Reference proteome</keyword>
<evidence type="ECO:0000313" key="2">
    <source>
        <dbReference type="EMBL" id="KAK9095269.1"/>
    </source>
</evidence>
<evidence type="ECO:0000256" key="1">
    <source>
        <dbReference type="SAM" id="Phobius"/>
    </source>
</evidence>
<dbReference type="Proteomes" id="UP001419268">
    <property type="component" value="Unassembled WGS sequence"/>
</dbReference>
<proteinExistence type="predicted"/>
<name>A0AAP0EL54_9MAGN</name>
<keyword evidence="1" id="KW-0472">Membrane</keyword>
<comment type="caution">
    <text evidence="2">The sequence shown here is derived from an EMBL/GenBank/DDBJ whole genome shotgun (WGS) entry which is preliminary data.</text>
</comment>
<protein>
    <submittedName>
        <fullName evidence="2">Uncharacterized protein</fullName>
    </submittedName>
</protein>
<keyword evidence="1" id="KW-0812">Transmembrane</keyword>
<gene>
    <name evidence="2" type="ORF">Scep_026738</name>
</gene>
<feature type="transmembrane region" description="Helical" evidence="1">
    <location>
        <begin position="12"/>
        <end position="31"/>
    </location>
</feature>
<dbReference type="AlphaFoldDB" id="A0AAP0EL54"/>